<feature type="compositionally biased region" description="Polar residues" evidence="1">
    <location>
        <begin position="22"/>
        <end position="35"/>
    </location>
</feature>
<organism evidence="2 3">
    <name type="scientific">Mytilus galloprovincialis</name>
    <name type="common">Mediterranean mussel</name>
    <dbReference type="NCBI Taxonomy" id="29158"/>
    <lineage>
        <taxon>Eukaryota</taxon>
        <taxon>Metazoa</taxon>
        <taxon>Spiralia</taxon>
        <taxon>Lophotrochozoa</taxon>
        <taxon>Mollusca</taxon>
        <taxon>Bivalvia</taxon>
        <taxon>Autobranchia</taxon>
        <taxon>Pteriomorphia</taxon>
        <taxon>Mytilida</taxon>
        <taxon>Mytiloidea</taxon>
        <taxon>Mytilidae</taxon>
        <taxon>Mytilinae</taxon>
        <taxon>Mytilus</taxon>
    </lineage>
</organism>
<keyword evidence="3" id="KW-1185">Reference proteome</keyword>
<evidence type="ECO:0000313" key="3">
    <source>
        <dbReference type="Proteomes" id="UP000596742"/>
    </source>
</evidence>
<dbReference type="Proteomes" id="UP000596742">
    <property type="component" value="Unassembled WGS sequence"/>
</dbReference>
<protein>
    <submittedName>
        <fullName evidence="2">Uncharacterized protein</fullName>
    </submittedName>
</protein>
<evidence type="ECO:0000256" key="1">
    <source>
        <dbReference type="SAM" id="MobiDB-lite"/>
    </source>
</evidence>
<feature type="non-terminal residue" evidence="2">
    <location>
        <position position="1"/>
    </location>
</feature>
<dbReference type="AlphaFoldDB" id="A0A8B6D8Y9"/>
<comment type="caution">
    <text evidence="2">The sequence shown here is derived from an EMBL/GenBank/DDBJ whole genome shotgun (WGS) entry which is preliminary data.</text>
</comment>
<feature type="region of interest" description="Disordered" evidence="1">
    <location>
        <begin position="22"/>
        <end position="62"/>
    </location>
</feature>
<gene>
    <name evidence="2" type="ORF">MGAL_10B077083</name>
</gene>
<dbReference type="OrthoDB" id="6499973at2759"/>
<accession>A0A8B6D8Y9</accession>
<proteinExistence type="predicted"/>
<name>A0A8B6D8Y9_MYTGA</name>
<evidence type="ECO:0000313" key="2">
    <source>
        <dbReference type="EMBL" id="VDI15239.1"/>
    </source>
</evidence>
<feature type="compositionally biased region" description="Basic and acidic residues" evidence="1">
    <location>
        <begin position="44"/>
        <end position="62"/>
    </location>
</feature>
<dbReference type="EMBL" id="UYJE01002956">
    <property type="protein sequence ID" value="VDI15239.1"/>
    <property type="molecule type" value="Genomic_DNA"/>
</dbReference>
<sequence length="405" mass="46669">MNNCTQRELSTEINRCSERSSIFHNSSSESGNTTHDGSKGSGGSRRDNGMKPQLKKDVGLDNDPKVTTRIDFGDYFPEGGWGWVVTGACTLVYILCNGFHFAFGTLYICILEDKTGFTANEDEAGLDPKGLTKYPGQSTVDYLIANERLFNQILYFRVSEFVSTFSDCHCKISWEILAKYQITETQSNNLHAAPVNFRWTEDSPLKFQQALLSPDNQQKISSFLIHDSDCSSEDINKKAQDLCDIFLSAARISLVTPKKNKKGSRPQKKWFDSDLFKMRKNVISLGKIYSRYPKDPVIKGRYYKYFRIYNKCRKVKYKQFINSMLQKLDTLRVENPKQYWKLINDIQDSKKENCSSQIDSDTWANHFRNLHSAIDNTFYSRLNQLEMILNDKEKSLVFNDLDNDI</sequence>
<reference evidence="2" key="1">
    <citation type="submission" date="2018-11" db="EMBL/GenBank/DDBJ databases">
        <authorList>
            <person name="Alioto T."/>
            <person name="Alioto T."/>
        </authorList>
    </citation>
    <scope>NUCLEOTIDE SEQUENCE</scope>
</reference>